<dbReference type="PANTHER" id="PTHR43133">
    <property type="entry name" value="RNA POLYMERASE ECF-TYPE SIGMA FACTO"/>
    <property type="match status" value="1"/>
</dbReference>
<evidence type="ECO:0000259" key="5">
    <source>
        <dbReference type="Pfam" id="PF04542"/>
    </source>
</evidence>
<dbReference type="InterPro" id="IPR007627">
    <property type="entry name" value="RNA_pol_sigma70_r2"/>
</dbReference>
<dbReference type="EMBL" id="DVJP01000040">
    <property type="protein sequence ID" value="HIS76399.1"/>
    <property type="molecule type" value="Genomic_DNA"/>
</dbReference>
<dbReference type="Pfam" id="PF08281">
    <property type="entry name" value="Sigma70_r4_2"/>
    <property type="match status" value="1"/>
</dbReference>
<name>A0A9D1FMF3_9FIRM</name>
<dbReference type="GO" id="GO:0003677">
    <property type="term" value="F:DNA binding"/>
    <property type="evidence" value="ECO:0007669"/>
    <property type="project" value="InterPro"/>
</dbReference>
<reference evidence="7" key="1">
    <citation type="submission" date="2020-10" db="EMBL/GenBank/DDBJ databases">
        <authorList>
            <person name="Gilroy R."/>
        </authorList>
    </citation>
    <scope>NUCLEOTIDE SEQUENCE</scope>
    <source>
        <strain evidence="7">CHK199-13235</strain>
    </source>
</reference>
<dbReference type="SUPFAM" id="SSF88946">
    <property type="entry name" value="Sigma2 domain of RNA polymerase sigma factors"/>
    <property type="match status" value="1"/>
</dbReference>
<comment type="caution">
    <text evidence="7">The sequence shown here is derived from an EMBL/GenBank/DDBJ whole genome shotgun (WGS) entry which is preliminary data.</text>
</comment>
<accession>A0A9D1FMF3</accession>
<dbReference type="InterPro" id="IPR036388">
    <property type="entry name" value="WH-like_DNA-bd_sf"/>
</dbReference>
<dbReference type="NCBIfam" id="TIGR02937">
    <property type="entry name" value="sigma70-ECF"/>
    <property type="match status" value="1"/>
</dbReference>
<organism evidence="7 8">
    <name type="scientific">Candidatus Merdivicinus excrementipullorum</name>
    <dbReference type="NCBI Taxonomy" id="2840867"/>
    <lineage>
        <taxon>Bacteria</taxon>
        <taxon>Bacillati</taxon>
        <taxon>Bacillota</taxon>
        <taxon>Clostridia</taxon>
        <taxon>Eubacteriales</taxon>
        <taxon>Oscillospiraceae</taxon>
        <taxon>Oscillospiraceae incertae sedis</taxon>
        <taxon>Candidatus Merdivicinus</taxon>
    </lineage>
</organism>
<dbReference type="Gene3D" id="1.10.1740.10">
    <property type="match status" value="1"/>
</dbReference>
<evidence type="ECO:0000256" key="2">
    <source>
        <dbReference type="ARBA" id="ARBA00023015"/>
    </source>
</evidence>
<keyword evidence="2" id="KW-0805">Transcription regulation</keyword>
<dbReference type="PANTHER" id="PTHR43133:SF46">
    <property type="entry name" value="RNA POLYMERASE SIGMA-70 FACTOR ECF SUBFAMILY"/>
    <property type="match status" value="1"/>
</dbReference>
<evidence type="ECO:0000256" key="3">
    <source>
        <dbReference type="ARBA" id="ARBA00023082"/>
    </source>
</evidence>
<dbReference type="Pfam" id="PF04542">
    <property type="entry name" value="Sigma70_r2"/>
    <property type="match status" value="1"/>
</dbReference>
<dbReference type="InterPro" id="IPR014284">
    <property type="entry name" value="RNA_pol_sigma-70_dom"/>
</dbReference>
<feature type="domain" description="RNA polymerase sigma factor 70 region 4 type 2" evidence="6">
    <location>
        <begin position="105"/>
        <end position="154"/>
    </location>
</feature>
<evidence type="ECO:0000256" key="1">
    <source>
        <dbReference type="ARBA" id="ARBA00010641"/>
    </source>
</evidence>
<dbReference type="Proteomes" id="UP000824002">
    <property type="component" value="Unassembled WGS sequence"/>
</dbReference>
<dbReference type="SUPFAM" id="SSF88659">
    <property type="entry name" value="Sigma3 and sigma4 domains of RNA polymerase sigma factors"/>
    <property type="match status" value="1"/>
</dbReference>
<sequence>MDRQEFEGIYQAYFQDVYRYILKLSGSPDIAGEIASDAFLKAMDGISKFRSDCELRVWLCQIAKNCYYSHLRAQRNTVPLEDAEKQSGGLSPEEFLDERENSSRAYAALHRLPEPYKEVFLLRALGELSFRQIGNLFGKTENWACVTYHRARAKVKAEMEESE</sequence>
<evidence type="ECO:0000313" key="7">
    <source>
        <dbReference type="EMBL" id="HIS76399.1"/>
    </source>
</evidence>
<dbReference type="InterPro" id="IPR013249">
    <property type="entry name" value="RNA_pol_sigma70_r4_t2"/>
</dbReference>
<dbReference type="GO" id="GO:0016987">
    <property type="term" value="F:sigma factor activity"/>
    <property type="evidence" value="ECO:0007669"/>
    <property type="project" value="UniProtKB-KW"/>
</dbReference>
<dbReference type="AlphaFoldDB" id="A0A9D1FMF3"/>
<dbReference type="InterPro" id="IPR013324">
    <property type="entry name" value="RNA_pol_sigma_r3/r4-like"/>
</dbReference>
<evidence type="ECO:0000259" key="6">
    <source>
        <dbReference type="Pfam" id="PF08281"/>
    </source>
</evidence>
<reference evidence="7" key="2">
    <citation type="journal article" date="2021" name="PeerJ">
        <title>Extensive microbial diversity within the chicken gut microbiome revealed by metagenomics and culture.</title>
        <authorList>
            <person name="Gilroy R."/>
            <person name="Ravi A."/>
            <person name="Getino M."/>
            <person name="Pursley I."/>
            <person name="Horton D.L."/>
            <person name="Alikhan N.F."/>
            <person name="Baker D."/>
            <person name="Gharbi K."/>
            <person name="Hall N."/>
            <person name="Watson M."/>
            <person name="Adriaenssens E.M."/>
            <person name="Foster-Nyarko E."/>
            <person name="Jarju S."/>
            <person name="Secka A."/>
            <person name="Antonio M."/>
            <person name="Oren A."/>
            <person name="Chaudhuri R.R."/>
            <person name="La Ragione R."/>
            <person name="Hildebrand F."/>
            <person name="Pallen M.J."/>
        </authorList>
    </citation>
    <scope>NUCLEOTIDE SEQUENCE</scope>
    <source>
        <strain evidence="7">CHK199-13235</strain>
    </source>
</reference>
<proteinExistence type="inferred from homology"/>
<evidence type="ECO:0000256" key="4">
    <source>
        <dbReference type="ARBA" id="ARBA00023163"/>
    </source>
</evidence>
<comment type="similarity">
    <text evidence="1">Belongs to the sigma-70 factor family. ECF subfamily.</text>
</comment>
<keyword evidence="3" id="KW-0731">Sigma factor</keyword>
<keyword evidence="4" id="KW-0804">Transcription</keyword>
<dbReference type="GO" id="GO:0006352">
    <property type="term" value="P:DNA-templated transcription initiation"/>
    <property type="evidence" value="ECO:0007669"/>
    <property type="project" value="InterPro"/>
</dbReference>
<dbReference type="InterPro" id="IPR039425">
    <property type="entry name" value="RNA_pol_sigma-70-like"/>
</dbReference>
<protein>
    <submittedName>
        <fullName evidence="7">Sigma-70 family RNA polymerase sigma factor</fullName>
    </submittedName>
</protein>
<dbReference type="InterPro" id="IPR013325">
    <property type="entry name" value="RNA_pol_sigma_r2"/>
</dbReference>
<feature type="domain" description="RNA polymerase sigma-70 region 2" evidence="5">
    <location>
        <begin position="9"/>
        <end position="76"/>
    </location>
</feature>
<gene>
    <name evidence="7" type="ORF">IAB51_06240</name>
</gene>
<dbReference type="Gene3D" id="1.10.10.10">
    <property type="entry name" value="Winged helix-like DNA-binding domain superfamily/Winged helix DNA-binding domain"/>
    <property type="match status" value="1"/>
</dbReference>
<evidence type="ECO:0000313" key="8">
    <source>
        <dbReference type="Proteomes" id="UP000824002"/>
    </source>
</evidence>